<organism evidence="1 2">
    <name type="scientific">Olpidium bornovanus</name>
    <dbReference type="NCBI Taxonomy" id="278681"/>
    <lineage>
        <taxon>Eukaryota</taxon>
        <taxon>Fungi</taxon>
        <taxon>Fungi incertae sedis</taxon>
        <taxon>Olpidiomycota</taxon>
        <taxon>Olpidiomycotina</taxon>
        <taxon>Olpidiomycetes</taxon>
        <taxon>Olpidiales</taxon>
        <taxon>Olpidiaceae</taxon>
        <taxon>Olpidium</taxon>
    </lineage>
</organism>
<accession>A0A8H7ZNP5</accession>
<reference evidence="1 2" key="1">
    <citation type="journal article" name="Sci. Rep.">
        <title>Genome-scale phylogenetic analyses confirm Olpidium as the closest living zoosporic fungus to the non-flagellated, terrestrial fungi.</title>
        <authorList>
            <person name="Chang Y."/>
            <person name="Rochon D."/>
            <person name="Sekimoto S."/>
            <person name="Wang Y."/>
            <person name="Chovatia M."/>
            <person name="Sandor L."/>
            <person name="Salamov A."/>
            <person name="Grigoriev I.V."/>
            <person name="Stajich J.E."/>
            <person name="Spatafora J.W."/>
        </authorList>
    </citation>
    <scope>NUCLEOTIDE SEQUENCE [LARGE SCALE GENOMIC DNA]</scope>
    <source>
        <strain evidence="1">S191</strain>
    </source>
</reference>
<name>A0A8H7ZNP5_9FUNG</name>
<protein>
    <submittedName>
        <fullName evidence="1">Uncharacterized protein</fullName>
    </submittedName>
</protein>
<evidence type="ECO:0000313" key="1">
    <source>
        <dbReference type="EMBL" id="KAG5456333.1"/>
    </source>
</evidence>
<dbReference type="Proteomes" id="UP000673691">
    <property type="component" value="Unassembled WGS sequence"/>
</dbReference>
<gene>
    <name evidence="1" type="ORF">BJ554DRAFT_3957</name>
</gene>
<sequence>MAAREENKTKGCYPRYDEVEKGKIRRCLAMILRATRGFAALPDKQLSTGLHVRSSLFNSKHSQAYQGILASRPEALIPV</sequence>
<comment type="caution">
    <text evidence="1">The sequence shown here is derived from an EMBL/GenBank/DDBJ whole genome shotgun (WGS) entry which is preliminary data.</text>
</comment>
<proteinExistence type="predicted"/>
<keyword evidence="2" id="KW-1185">Reference proteome</keyword>
<dbReference type="AlphaFoldDB" id="A0A8H7ZNP5"/>
<evidence type="ECO:0000313" key="2">
    <source>
        <dbReference type="Proteomes" id="UP000673691"/>
    </source>
</evidence>
<dbReference type="EMBL" id="JAEFCI010011906">
    <property type="protein sequence ID" value="KAG5456333.1"/>
    <property type="molecule type" value="Genomic_DNA"/>
</dbReference>